<dbReference type="PIRSF" id="PIRSF016719">
    <property type="entry name" value="UCP016719"/>
    <property type="match status" value="1"/>
</dbReference>
<evidence type="ECO:0000313" key="6">
    <source>
        <dbReference type="Proteomes" id="UP001501570"/>
    </source>
</evidence>
<protein>
    <submittedName>
        <fullName evidence="5">DUF1343 domain-containing protein</fullName>
    </submittedName>
</protein>
<evidence type="ECO:0000259" key="3">
    <source>
        <dbReference type="Pfam" id="PF07075"/>
    </source>
</evidence>
<feature type="signal peptide" evidence="2">
    <location>
        <begin position="1"/>
        <end position="24"/>
    </location>
</feature>
<dbReference type="Pfam" id="PF20732">
    <property type="entry name" value="NamZ_C"/>
    <property type="match status" value="1"/>
</dbReference>
<feature type="domain" description="Peptidoglycan beta-N-acetylmuramidase NamZ C-terminal" evidence="4">
    <location>
        <begin position="301"/>
        <end position="452"/>
    </location>
</feature>
<dbReference type="InterPro" id="IPR048503">
    <property type="entry name" value="NamZ_C"/>
</dbReference>
<keyword evidence="6" id="KW-1185">Reference proteome</keyword>
<dbReference type="Pfam" id="PF07075">
    <property type="entry name" value="NamZ_N"/>
    <property type="match status" value="1"/>
</dbReference>
<dbReference type="InterPro" id="IPR006311">
    <property type="entry name" value="TAT_signal"/>
</dbReference>
<dbReference type="Gene3D" id="3.90.1150.140">
    <property type="match status" value="1"/>
</dbReference>
<comment type="caution">
    <text evidence="5">The sequence shown here is derived from an EMBL/GenBank/DDBJ whole genome shotgun (WGS) entry which is preliminary data.</text>
</comment>
<feature type="compositionally biased region" description="Low complexity" evidence="1">
    <location>
        <begin position="26"/>
        <end position="55"/>
    </location>
</feature>
<dbReference type="PANTHER" id="PTHR42915">
    <property type="entry name" value="HYPOTHETICAL 460 KDA PROTEIN IN FEUA-SIGW INTERGENIC REGION [PRECURSOR]"/>
    <property type="match status" value="1"/>
</dbReference>
<dbReference type="Gene3D" id="3.40.50.12170">
    <property type="entry name" value="Uncharacterised protein PF07075, DUF1343"/>
    <property type="match status" value="1"/>
</dbReference>
<dbReference type="PROSITE" id="PS51318">
    <property type="entry name" value="TAT"/>
    <property type="match status" value="1"/>
</dbReference>
<evidence type="ECO:0000256" key="1">
    <source>
        <dbReference type="SAM" id="MobiDB-lite"/>
    </source>
</evidence>
<evidence type="ECO:0000313" key="5">
    <source>
        <dbReference type="EMBL" id="GAA5193751.1"/>
    </source>
</evidence>
<name>A0ABP9SC35_9ACTN</name>
<accession>A0ABP9SC35</accession>
<dbReference type="InterPro" id="IPR008302">
    <property type="entry name" value="NamZ"/>
</dbReference>
<feature type="region of interest" description="Disordered" evidence="1">
    <location>
        <begin position="26"/>
        <end position="69"/>
    </location>
</feature>
<feature type="chain" id="PRO_5045159257" evidence="2">
    <location>
        <begin position="25"/>
        <end position="452"/>
    </location>
</feature>
<dbReference type="EMBL" id="BAABJQ010000020">
    <property type="protein sequence ID" value="GAA5193751.1"/>
    <property type="molecule type" value="Genomic_DNA"/>
</dbReference>
<dbReference type="Proteomes" id="UP001501570">
    <property type="component" value="Unassembled WGS sequence"/>
</dbReference>
<reference evidence="6" key="1">
    <citation type="journal article" date="2019" name="Int. J. Syst. Evol. Microbiol.">
        <title>The Global Catalogue of Microorganisms (GCM) 10K type strain sequencing project: providing services to taxonomists for standard genome sequencing and annotation.</title>
        <authorList>
            <consortium name="The Broad Institute Genomics Platform"/>
            <consortium name="The Broad Institute Genome Sequencing Center for Infectious Disease"/>
            <person name="Wu L."/>
            <person name="Ma J."/>
        </authorList>
    </citation>
    <scope>NUCLEOTIDE SEQUENCE [LARGE SCALE GENOMIC DNA]</scope>
    <source>
        <strain evidence="6">JCM 18304</strain>
    </source>
</reference>
<evidence type="ECO:0000256" key="2">
    <source>
        <dbReference type="SAM" id="SignalP"/>
    </source>
</evidence>
<evidence type="ECO:0000259" key="4">
    <source>
        <dbReference type="Pfam" id="PF20732"/>
    </source>
</evidence>
<gene>
    <name evidence="5" type="ORF">GCM10023322_56420</name>
</gene>
<keyword evidence="2" id="KW-0732">Signal</keyword>
<dbReference type="RefSeq" id="WP_345634628.1">
    <property type="nucleotide sequence ID" value="NZ_BAABJQ010000020.1"/>
</dbReference>
<dbReference type="InterPro" id="IPR048502">
    <property type="entry name" value="NamZ_N"/>
</dbReference>
<sequence>MSVDRRAFLTGAAAAAGTIVAAGAAAPPSAAAPPGAGSSSGAPTASATAPKGAAPKDAASKGAGHGGRVRTGLDALLDSGYRTLRGQRVGVITNPTGILPDLRHEVDVMHADGRIDLVAVFGPEHGFRGTAQAGGSQGFYDDPRTGLPVYDTYNKSGQELADVLTAAGVDTVVFDIQDVGARFYTYIWTLYDSMAAAAMAGKRFVVLDRPNAISGRAALGPVLHPEYATFVGRRPICQAHGMTVGELARLYNGEWIADEAGRAVDLTVVELDGWSRDMYFEDTGLPWVPPSPNMPTVDTAVVYPGTCMFEGTLASEGRGSTRPFEEIATPAGDGRWRDALTALRLPGARFRENYFSPTFSKWVGQTIGGVELYVTDRYAFDPIRTGIAMLVTLRALYPDDFGWRPDNWIDNLTGSDRVRAGIDAGLDTDAVVAGWQGELATFRALRDRYLIY</sequence>
<proteinExistence type="predicted"/>
<organism evidence="5 6">
    <name type="scientific">Rugosimonospora acidiphila</name>
    <dbReference type="NCBI Taxonomy" id="556531"/>
    <lineage>
        <taxon>Bacteria</taxon>
        <taxon>Bacillati</taxon>
        <taxon>Actinomycetota</taxon>
        <taxon>Actinomycetes</taxon>
        <taxon>Micromonosporales</taxon>
        <taxon>Micromonosporaceae</taxon>
        <taxon>Rugosimonospora</taxon>
    </lineage>
</organism>
<dbReference type="PANTHER" id="PTHR42915:SF1">
    <property type="entry name" value="PEPTIDOGLYCAN BETA-N-ACETYLMURAMIDASE NAMZ"/>
    <property type="match status" value="1"/>
</dbReference>
<feature type="domain" description="Peptidoglycan beta-N-acetylmuramidase NamZ N-terminal" evidence="3">
    <location>
        <begin position="89"/>
        <end position="297"/>
    </location>
</feature>